<accession>A0A972FLM6</accession>
<comment type="caution">
    <text evidence="2">The sequence shown here is derived from an EMBL/GenBank/DDBJ whole genome shotgun (WGS) entry which is preliminary data.</text>
</comment>
<dbReference type="InterPro" id="IPR045497">
    <property type="entry name" value="DUF6438"/>
</dbReference>
<dbReference type="Proteomes" id="UP000712080">
    <property type="component" value="Unassembled WGS sequence"/>
</dbReference>
<keyword evidence="3" id="KW-1185">Reference proteome</keyword>
<proteinExistence type="predicted"/>
<evidence type="ECO:0000259" key="1">
    <source>
        <dbReference type="Pfam" id="PF20033"/>
    </source>
</evidence>
<evidence type="ECO:0000313" key="3">
    <source>
        <dbReference type="Proteomes" id="UP000712080"/>
    </source>
</evidence>
<sequence length="334" mass="38566">MMQKIFLIKKILPLYFVLLLAGCHKSPKAELLATTKIDSIASVAQLREFVTSIDSTYDLYSYDSISDFRLKYESAGYCPVLADSAHMDKNFLKADFDNNGYNDLLVVARYKDYSLSLFTVFGYKDAYRVKSMTDGSMDDCRYPQLVAIDGLPALNLFFYERNSLTDRGIQKKKLVYKYGGFIEYNPNPKKHRIQKILIQVWPCFGKCPFFKMELNADKSACLEAINYNYKVIKFPEFSGEIRGVFTTNIKDKDFGGFIDLVNYLDFENLREEYTVMYSDAASVDIEITYDDGKVKKIHDYGTVGTYGLIRLYQITEELRFNQDWKPVQAEAQKP</sequence>
<gene>
    <name evidence="2" type="ORF">G6047_07725</name>
</gene>
<evidence type="ECO:0000313" key="2">
    <source>
        <dbReference type="EMBL" id="NMH27917.1"/>
    </source>
</evidence>
<dbReference type="RefSeq" id="WP_169527015.1">
    <property type="nucleotide sequence ID" value="NZ_JAAMPU010000103.1"/>
</dbReference>
<reference evidence="2" key="1">
    <citation type="submission" date="2020-02" db="EMBL/GenBank/DDBJ databases">
        <title>Flavobacterium sp. genome.</title>
        <authorList>
            <person name="Jung H.S."/>
            <person name="Baek J.H."/>
            <person name="Jeon C.O."/>
        </authorList>
    </citation>
    <scope>NUCLEOTIDE SEQUENCE</scope>
    <source>
        <strain evidence="2">SE-s28</strain>
    </source>
</reference>
<dbReference type="PROSITE" id="PS51257">
    <property type="entry name" value="PROKAR_LIPOPROTEIN"/>
    <property type="match status" value="1"/>
</dbReference>
<dbReference type="AlphaFoldDB" id="A0A972FLM6"/>
<dbReference type="Pfam" id="PF20033">
    <property type="entry name" value="DUF6438"/>
    <property type="match status" value="1"/>
</dbReference>
<organism evidence="2 3">
    <name type="scientific">Flavobacterium silvaticum</name>
    <dbReference type="NCBI Taxonomy" id="1852020"/>
    <lineage>
        <taxon>Bacteria</taxon>
        <taxon>Pseudomonadati</taxon>
        <taxon>Bacteroidota</taxon>
        <taxon>Flavobacteriia</taxon>
        <taxon>Flavobacteriales</taxon>
        <taxon>Flavobacteriaceae</taxon>
        <taxon>Flavobacterium</taxon>
    </lineage>
</organism>
<name>A0A972FLM6_9FLAO</name>
<feature type="domain" description="DUF6438" evidence="1">
    <location>
        <begin position="195"/>
        <end position="318"/>
    </location>
</feature>
<dbReference type="EMBL" id="JAAMPU010000103">
    <property type="protein sequence ID" value="NMH27917.1"/>
    <property type="molecule type" value="Genomic_DNA"/>
</dbReference>
<protein>
    <recommendedName>
        <fullName evidence="1">DUF6438 domain-containing protein</fullName>
    </recommendedName>
</protein>